<feature type="domain" description="ApaG" evidence="1">
    <location>
        <begin position="208"/>
        <end position="370"/>
    </location>
</feature>
<dbReference type="GO" id="GO:0005634">
    <property type="term" value="C:nucleus"/>
    <property type="evidence" value="ECO:0007669"/>
    <property type="project" value="TreeGrafter"/>
</dbReference>
<evidence type="ECO:0000313" key="2">
    <source>
        <dbReference type="EMBL" id="CAB9506715.1"/>
    </source>
</evidence>
<gene>
    <name evidence="2" type="ORF">SEMRO_276_G106010.1</name>
</gene>
<organism evidence="2 3">
    <name type="scientific">Seminavis robusta</name>
    <dbReference type="NCBI Taxonomy" id="568900"/>
    <lineage>
        <taxon>Eukaryota</taxon>
        <taxon>Sar</taxon>
        <taxon>Stramenopiles</taxon>
        <taxon>Ochrophyta</taxon>
        <taxon>Bacillariophyta</taxon>
        <taxon>Bacillariophyceae</taxon>
        <taxon>Bacillariophycidae</taxon>
        <taxon>Naviculales</taxon>
        <taxon>Naviculaceae</taxon>
        <taxon>Seminavis</taxon>
    </lineage>
</organism>
<comment type="caution">
    <text evidence="2">The sequence shown here is derived from an EMBL/GenBank/DDBJ whole genome shotgun (WGS) entry which is preliminary data.</text>
</comment>
<dbReference type="InterPro" id="IPR036767">
    <property type="entry name" value="ApaG_sf"/>
</dbReference>
<dbReference type="AlphaFoldDB" id="A0A9N8DQZ5"/>
<dbReference type="PANTHER" id="PTHR14289">
    <property type="entry name" value="F-BOX ONLY PROTEIN 3"/>
    <property type="match status" value="1"/>
</dbReference>
<accession>A0A9N8DQZ5</accession>
<dbReference type="Pfam" id="PF04379">
    <property type="entry name" value="DUF525"/>
    <property type="match status" value="1"/>
</dbReference>
<name>A0A9N8DQZ5_9STRA</name>
<protein>
    <submittedName>
        <fullName evidence="2">Protein ApaG</fullName>
    </submittedName>
</protein>
<evidence type="ECO:0000259" key="1">
    <source>
        <dbReference type="PROSITE" id="PS51087"/>
    </source>
</evidence>
<sequence length="382" mass="42648">MDVLLRRIPFARHGLSSSLFAPGSRNMSSSTPSSVGRMASRRLYRILQRQCLDLRKTLPQHPSGETMFLLQPPLNPLQSGSHRILSVKTASSEGTTDDGVRNLLVLFRDWNEDGGEEDALDWFQLLLVEPQVGSSSTTSTTSLYSEFTDEPTIWTTVSSVQKAIRYAFRHAKLSAANEAQERQLLNKYAIRGLKTLMEQSEMWRLSSVSYEKDIRVVATSKHVGNSHMGSRRLRGSPGLKNRFHYRIRIENLSDQITVQLLGRYWHITDINDEAASTDDDEEMDPMVVDAPNSGAVGQLPVLRPGDAFEYMSGCELVNPRGEMKGFFFFAPVPENTPSSTLNTAVEAFGSPDRFQVTVNPFPLEAAVAHHDQAAANQRGNQF</sequence>
<evidence type="ECO:0000313" key="3">
    <source>
        <dbReference type="Proteomes" id="UP001153069"/>
    </source>
</evidence>
<keyword evidence="3" id="KW-1185">Reference proteome</keyword>
<dbReference type="OrthoDB" id="48536at2759"/>
<dbReference type="InterPro" id="IPR007474">
    <property type="entry name" value="ApaG_domain"/>
</dbReference>
<reference evidence="2" key="1">
    <citation type="submission" date="2020-06" db="EMBL/GenBank/DDBJ databases">
        <authorList>
            <consortium name="Plant Systems Biology data submission"/>
        </authorList>
    </citation>
    <scope>NUCLEOTIDE SEQUENCE</scope>
    <source>
        <strain evidence="2">D6</strain>
    </source>
</reference>
<dbReference type="PROSITE" id="PS51087">
    <property type="entry name" value="APAG"/>
    <property type="match status" value="1"/>
</dbReference>
<dbReference type="EMBL" id="CAICTM010000275">
    <property type="protein sequence ID" value="CAB9506715.1"/>
    <property type="molecule type" value="Genomic_DNA"/>
</dbReference>
<dbReference type="GO" id="GO:0042645">
    <property type="term" value="C:mitochondrial nucleoid"/>
    <property type="evidence" value="ECO:0007669"/>
    <property type="project" value="TreeGrafter"/>
</dbReference>
<dbReference type="SUPFAM" id="SSF110069">
    <property type="entry name" value="ApaG-like"/>
    <property type="match status" value="1"/>
</dbReference>
<dbReference type="PANTHER" id="PTHR14289:SF16">
    <property type="entry name" value="POLYMERASE DELTA-INTERACTING PROTEIN 2"/>
    <property type="match status" value="1"/>
</dbReference>
<dbReference type="Proteomes" id="UP001153069">
    <property type="component" value="Unassembled WGS sequence"/>
</dbReference>
<dbReference type="Gene3D" id="2.60.40.1470">
    <property type="entry name" value="ApaG domain"/>
    <property type="match status" value="1"/>
</dbReference>
<proteinExistence type="predicted"/>
<dbReference type="GO" id="GO:0070987">
    <property type="term" value="P:error-free translesion synthesis"/>
    <property type="evidence" value="ECO:0007669"/>
    <property type="project" value="TreeGrafter"/>
</dbReference>